<dbReference type="PANTHER" id="PTHR40943">
    <property type="entry name" value="CYTOPLASMIC PROTEIN-RELATED"/>
    <property type="match status" value="1"/>
</dbReference>
<evidence type="ECO:0000259" key="1">
    <source>
        <dbReference type="Pfam" id="PF05899"/>
    </source>
</evidence>
<evidence type="ECO:0000313" key="3">
    <source>
        <dbReference type="Proteomes" id="UP000193224"/>
    </source>
</evidence>
<name>A0A1X7BKR1_9RHOB</name>
<evidence type="ECO:0000313" key="2">
    <source>
        <dbReference type="EMBL" id="SMC10248.1"/>
    </source>
</evidence>
<proteinExistence type="predicted"/>
<reference evidence="2 3" key="1">
    <citation type="submission" date="2017-03" db="EMBL/GenBank/DDBJ databases">
        <authorList>
            <person name="Afonso C.L."/>
            <person name="Miller P.J."/>
            <person name="Scott M.A."/>
            <person name="Spackman E."/>
            <person name="Goraichik I."/>
            <person name="Dimitrov K.M."/>
            <person name="Suarez D.L."/>
            <person name="Swayne D.E."/>
        </authorList>
    </citation>
    <scope>NUCLEOTIDE SEQUENCE [LARGE SCALE GENOMIC DNA]</scope>
    <source>
        <strain evidence="2 3">CECT 7745</strain>
    </source>
</reference>
<feature type="domain" description="(S)-ureidoglycine aminohydrolase cupin" evidence="1">
    <location>
        <begin position="28"/>
        <end position="100"/>
    </location>
</feature>
<dbReference type="RefSeq" id="WP_223412828.1">
    <property type="nucleotide sequence ID" value="NZ_JAIMIB010000001.1"/>
</dbReference>
<keyword evidence="3" id="KW-1185">Reference proteome</keyword>
<dbReference type="InterPro" id="IPR008579">
    <property type="entry name" value="UGlyAH_Cupin_dom"/>
</dbReference>
<dbReference type="SUPFAM" id="SSF51182">
    <property type="entry name" value="RmlC-like cupins"/>
    <property type="match status" value="1"/>
</dbReference>
<dbReference type="Proteomes" id="UP000193224">
    <property type="component" value="Unassembled WGS sequence"/>
</dbReference>
<dbReference type="EMBL" id="FWXB01000001">
    <property type="protein sequence ID" value="SMC10248.1"/>
    <property type="molecule type" value="Genomic_DNA"/>
</dbReference>
<gene>
    <name evidence="2" type="ORF">ROA7745_00051</name>
</gene>
<dbReference type="AlphaFoldDB" id="A0A1X7BKR1"/>
<dbReference type="Gene3D" id="2.60.120.10">
    <property type="entry name" value="Jelly Rolls"/>
    <property type="match status" value="1"/>
</dbReference>
<protein>
    <recommendedName>
        <fullName evidence="1">(S)-ureidoglycine aminohydrolase cupin domain-containing protein</fullName>
    </recommendedName>
</protein>
<dbReference type="InterPro" id="IPR014710">
    <property type="entry name" value="RmlC-like_jellyroll"/>
</dbReference>
<dbReference type="Pfam" id="PF05899">
    <property type="entry name" value="Cupin_3"/>
    <property type="match status" value="1"/>
</dbReference>
<sequence length="104" mass="11657">MVPSDLTAPEAFTTDDHTETIHSVFETEDESVLTGVWECAPCREEIEAYPVHEMMTVISGSVTLTHPDGRAETFSAGDTFFIAKGDPVIWEITEKLRKFYMIAE</sequence>
<dbReference type="InterPro" id="IPR011051">
    <property type="entry name" value="RmlC_Cupin_sf"/>
</dbReference>
<accession>A0A1X7BKR1</accession>
<organism evidence="2 3">
    <name type="scientific">Roseovarius aestuarii</name>
    <dbReference type="NCBI Taxonomy" id="475083"/>
    <lineage>
        <taxon>Bacteria</taxon>
        <taxon>Pseudomonadati</taxon>
        <taxon>Pseudomonadota</taxon>
        <taxon>Alphaproteobacteria</taxon>
        <taxon>Rhodobacterales</taxon>
        <taxon>Roseobacteraceae</taxon>
        <taxon>Roseovarius</taxon>
    </lineage>
</organism>
<dbReference type="PANTHER" id="PTHR40943:SF1">
    <property type="entry name" value="CYTOPLASMIC PROTEIN"/>
    <property type="match status" value="1"/>
</dbReference>